<gene>
    <name evidence="2" type="ORF">BN860_11782g</name>
</gene>
<evidence type="ECO:0000259" key="1">
    <source>
        <dbReference type="PROSITE" id="PS50053"/>
    </source>
</evidence>
<dbReference type="Pfam" id="PF00240">
    <property type="entry name" value="ubiquitin"/>
    <property type="match status" value="1"/>
</dbReference>
<proteinExistence type="predicted"/>
<evidence type="ECO:0000313" key="2">
    <source>
        <dbReference type="EMBL" id="CDF87669.1"/>
    </source>
</evidence>
<dbReference type="OrthoDB" id="4067208at2759"/>
<dbReference type="AlphaFoldDB" id="A0A8J2T2C3"/>
<organism evidence="2 3">
    <name type="scientific">Zygosaccharomyces bailii (strain CLIB 213 / ATCC 58445 / CBS 680 / BCRC 21525 / NBRC 1098 / NCYC 1416 / NRRL Y-2227)</name>
    <dbReference type="NCBI Taxonomy" id="1333698"/>
    <lineage>
        <taxon>Eukaryota</taxon>
        <taxon>Fungi</taxon>
        <taxon>Dikarya</taxon>
        <taxon>Ascomycota</taxon>
        <taxon>Saccharomycotina</taxon>
        <taxon>Saccharomycetes</taxon>
        <taxon>Saccharomycetales</taxon>
        <taxon>Saccharomycetaceae</taxon>
        <taxon>Zygosaccharomyces</taxon>
    </lineage>
</organism>
<dbReference type="EMBL" id="HG316454">
    <property type="protein sequence ID" value="CDF87669.1"/>
    <property type="molecule type" value="Genomic_DNA"/>
</dbReference>
<dbReference type="Proteomes" id="UP000019375">
    <property type="component" value="Unassembled WGS sequence"/>
</dbReference>
<sequence length="192" mass="21364">MTSPEHEFVSKFLTLATLSQPVLPSDYKKPLLQVNTLGVALPALKYKYSPKKGLKSASSQKSLKLTLKNIRPPKFTLDHEFDPNDTVYQVKEYLISEGKAQEANQLKLLLKGKVLHDSELLSGLNTDTAIITVMISRVNKPDISTQEPSIPTQYPMTLPWKAIESALSSELKDSQQVASALARLQKGWKMAK</sequence>
<dbReference type="InterPro" id="IPR040474">
    <property type="entry name" value="MDY2_C"/>
</dbReference>
<dbReference type="Gene3D" id="1.10.286.70">
    <property type="entry name" value="Get5 dimerization domain"/>
    <property type="match status" value="1"/>
</dbReference>
<dbReference type="InterPro" id="IPR000626">
    <property type="entry name" value="Ubiquitin-like_dom"/>
</dbReference>
<reference evidence="3" key="1">
    <citation type="journal article" date="2013" name="Genome Announc.">
        <title>Genome sequence of the food spoilage yeast Zygosaccharomyces bailii CLIB 213(T).</title>
        <authorList>
            <person name="Galeote V."/>
            <person name="Bigey F."/>
            <person name="Devillers H."/>
            <person name="Neuveglise C."/>
            <person name="Dequin S."/>
        </authorList>
    </citation>
    <scope>NUCLEOTIDE SEQUENCE [LARGE SCALE GENOMIC DNA]</scope>
    <source>
        <strain evidence="3">CLIB 213 / ATCC 58445 / CBS 680 / CCRC 21525 / NBRC 1098 / NCYC 1416 / NRRL Y-2227</strain>
    </source>
</reference>
<accession>A0A8J2T2C3</accession>
<dbReference type="Pfam" id="PF16843">
    <property type="entry name" value="Get5_bdg"/>
    <property type="match status" value="1"/>
</dbReference>
<keyword evidence="3" id="KW-1185">Reference proteome</keyword>
<evidence type="ECO:0000313" key="3">
    <source>
        <dbReference type="Proteomes" id="UP000019375"/>
    </source>
</evidence>
<dbReference type="Gene3D" id="3.10.20.90">
    <property type="entry name" value="Phosphatidylinositol 3-kinase Catalytic Subunit, Chain A, domain 1"/>
    <property type="match status" value="1"/>
</dbReference>
<dbReference type="Pfam" id="PF18514">
    <property type="entry name" value="MDY2_C"/>
    <property type="match status" value="1"/>
</dbReference>
<protein>
    <submittedName>
        <fullName evidence="2">BN860_11782g1_1</fullName>
    </submittedName>
</protein>
<dbReference type="InterPro" id="IPR031765">
    <property type="entry name" value="Mdy2_get4-bd"/>
</dbReference>
<feature type="domain" description="Ubiquitin-like" evidence="1">
    <location>
        <begin position="63"/>
        <end position="141"/>
    </location>
</feature>
<name>A0A8J2T2C3_ZYGB2</name>
<dbReference type="PROSITE" id="PS50053">
    <property type="entry name" value="UBIQUITIN_2"/>
    <property type="match status" value="1"/>
</dbReference>
<dbReference type="InterPro" id="IPR029071">
    <property type="entry name" value="Ubiquitin-like_domsf"/>
</dbReference>
<dbReference type="Gene3D" id="1.20.5.510">
    <property type="entry name" value="Single helix bin"/>
    <property type="match status" value="1"/>
</dbReference>
<dbReference type="SUPFAM" id="SSF54236">
    <property type="entry name" value="Ubiquitin-like"/>
    <property type="match status" value="1"/>
</dbReference>